<comment type="subunit">
    <text evidence="9">Forms a complex with SecD. Part of the essential Sec protein translocation apparatus which comprises SecA, SecYEG and auxiliary proteins SecDF. Other proteins may also be involved.</text>
</comment>
<feature type="transmembrane region" description="Helical" evidence="9">
    <location>
        <begin position="335"/>
        <end position="354"/>
    </location>
</feature>
<dbReference type="InterPro" id="IPR048634">
    <property type="entry name" value="SecD_SecF_C"/>
</dbReference>
<keyword evidence="3 9" id="KW-1003">Cell membrane</keyword>
<comment type="function">
    <text evidence="9">Part of the Sec protein translocase complex. Interacts with the SecYEG preprotein conducting channel. SecDF uses the proton motive force (PMF) to complete protein translocation after the ATP-dependent function of SecA.</text>
</comment>
<evidence type="ECO:0000256" key="4">
    <source>
        <dbReference type="ARBA" id="ARBA00022692"/>
    </source>
</evidence>
<dbReference type="GO" id="GO:0043952">
    <property type="term" value="P:protein transport by the Sec complex"/>
    <property type="evidence" value="ECO:0007669"/>
    <property type="project" value="UniProtKB-UniRule"/>
</dbReference>
<evidence type="ECO:0000256" key="1">
    <source>
        <dbReference type="ARBA" id="ARBA00004651"/>
    </source>
</evidence>
<evidence type="ECO:0000256" key="8">
    <source>
        <dbReference type="ARBA" id="ARBA00023136"/>
    </source>
</evidence>
<dbReference type="SUPFAM" id="SSF82866">
    <property type="entry name" value="Multidrug efflux transporter AcrB transmembrane domain"/>
    <property type="match status" value="1"/>
</dbReference>
<evidence type="ECO:0000313" key="13">
    <source>
        <dbReference type="Proteomes" id="UP000291469"/>
    </source>
</evidence>
<dbReference type="Pfam" id="PF02355">
    <property type="entry name" value="SecD_SecF_C"/>
    <property type="match status" value="1"/>
</dbReference>
<dbReference type="InterPro" id="IPR022645">
    <property type="entry name" value="SecD/SecF_bac"/>
</dbReference>
<dbReference type="GO" id="GO:0005886">
    <property type="term" value="C:plasma membrane"/>
    <property type="evidence" value="ECO:0007669"/>
    <property type="project" value="UniProtKB-SubCell"/>
</dbReference>
<evidence type="ECO:0000256" key="3">
    <source>
        <dbReference type="ARBA" id="ARBA00022475"/>
    </source>
</evidence>
<dbReference type="GO" id="GO:0065002">
    <property type="term" value="P:intracellular protein transmembrane transport"/>
    <property type="evidence" value="ECO:0007669"/>
    <property type="project" value="UniProtKB-UniRule"/>
</dbReference>
<keyword evidence="8 9" id="KW-0472">Membrane</keyword>
<dbReference type="GO" id="GO:0006605">
    <property type="term" value="P:protein targeting"/>
    <property type="evidence" value="ECO:0007669"/>
    <property type="project" value="UniProtKB-UniRule"/>
</dbReference>
<evidence type="ECO:0000256" key="2">
    <source>
        <dbReference type="ARBA" id="ARBA00022448"/>
    </source>
</evidence>
<dbReference type="Gene3D" id="1.20.1640.10">
    <property type="entry name" value="Multidrug efflux transporter AcrB transmembrane domain"/>
    <property type="match status" value="1"/>
</dbReference>
<feature type="transmembrane region" description="Helical" evidence="9">
    <location>
        <begin position="276"/>
        <end position="297"/>
    </location>
</feature>
<accession>A0A411YJW1</accession>
<comment type="subcellular location">
    <subcellularLocation>
        <location evidence="1 9">Cell membrane</location>
        <topology evidence="1 9">Multi-pass membrane protein</topology>
    </subcellularLocation>
</comment>
<dbReference type="EMBL" id="CP036402">
    <property type="protein sequence ID" value="QBI21470.1"/>
    <property type="molecule type" value="Genomic_DNA"/>
</dbReference>
<dbReference type="NCBIfam" id="TIGR00916">
    <property type="entry name" value="2A0604s01"/>
    <property type="match status" value="1"/>
</dbReference>
<feature type="transmembrane region" description="Helical" evidence="9">
    <location>
        <begin position="224"/>
        <end position="242"/>
    </location>
</feature>
<evidence type="ECO:0000256" key="6">
    <source>
        <dbReference type="ARBA" id="ARBA00022989"/>
    </source>
</evidence>
<gene>
    <name evidence="9 12" type="primary">secF</name>
    <name evidence="12" type="ORF">ER308_19120</name>
</gene>
<keyword evidence="5 9" id="KW-0653">Protein transport</keyword>
<dbReference type="InterPro" id="IPR055344">
    <property type="entry name" value="SecD_SecF_C_bact"/>
</dbReference>
<feature type="transmembrane region" description="Helical" evidence="9">
    <location>
        <begin position="360"/>
        <end position="386"/>
    </location>
</feature>
<evidence type="ECO:0000259" key="11">
    <source>
        <dbReference type="Pfam" id="PF02355"/>
    </source>
</evidence>
<keyword evidence="4 9" id="KW-0812">Transmembrane</keyword>
<protein>
    <recommendedName>
        <fullName evidence="9">Protein-export membrane protein SecF</fullName>
    </recommendedName>
</protein>
<feature type="transmembrane region" description="Helical" evidence="9">
    <location>
        <begin position="249"/>
        <end position="270"/>
    </location>
</feature>
<dbReference type="InterPro" id="IPR005665">
    <property type="entry name" value="SecF_bac"/>
</dbReference>
<dbReference type="InterPro" id="IPR022813">
    <property type="entry name" value="SecD/SecF_arch_bac"/>
</dbReference>
<dbReference type="Proteomes" id="UP000291469">
    <property type="component" value="Chromosome"/>
</dbReference>
<dbReference type="PANTHER" id="PTHR30081:SF8">
    <property type="entry name" value="PROTEIN TRANSLOCASE SUBUNIT SECF"/>
    <property type="match status" value="1"/>
</dbReference>
<evidence type="ECO:0000256" key="5">
    <source>
        <dbReference type="ARBA" id="ARBA00022927"/>
    </source>
</evidence>
<dbReference type="AlphaFoldDB" id="A0A411YJW1"/>
<evidence type="ECO:0000256" key="9">
    <source>
        <dbReference type="HAMAP-Rule" id="MF_01464"/>
    </source>
</evidence>
<sequence length="413" mass="43066">MVLRGRAGPGLRVRARPVDAHRYGAVRDVHALGLRARGEQPETGALALGRAARGHVHLPAGRGHRGSGEVVTATVGADHGGKDTRLRRFLNGEAGFEIVPHGRRWGAVSLVLILLALGAVGIRGLDFSIEFTGGTTFIVENAGGGFTSDELRDALTEELGVEDLTAQVVDGGEGARVSTPELGEPGGERELAAVDTIAEVTGADPGDIARDSVGPTWGESVTEAALFALAVFLALVVVYISLRFELRMAVAALVTLLHDIVVTVGVYALVGFEVSPASVIALLTILGYSLYDTVVVFDRIGEDAKQIGPDSSVTYSEVANESLNKVLVRSLSTSITSLLPTGALLFIGAQLFGADTLQDLALALFIGMGVGTYSSIFVATPILAWLKERAGPPAEPEEEPVPRGVGPARADGL</sequence>
<keyword evidence="7 9" id="KW-0811">Translocation</keyword>
<dbReference type="PRINTS" id="PR01755">
    <property type="entry name" value="SECFTRNLCASE"/>
</dbReference>
<reference evidence="12 13" key="1">
    <citation type="submission" date="2019-01" db="EMBL/GenBank/DDBJ databases">
        <title>Egibacter rhizosphaerae EGI 80759T.</title>
        <authorList>
            <person name="Chen D.-D."/>
            <person name="Tian Y."/>
            <person name="Jiao J.-Y."/>
            <person name="Zhang X.-T."/>
            <person name="Zhang Y.-G."/>
            <person name="Zhang Y."/>
            <person name="Xiao M."/>
            <person name="Shu W.-S."/>
            <person name="Li W.-J."/>
        </authorList>
    </citation>
    <scope>NUCLEOTIDE SEQUENCE [LARGE SCALE GENOMIC DNA]</scope>
    <source>
        <strain evidence="12 13">EGI 80759</strain>
    </source>
</reference>
<dbReference type="HAMAP" id="MF_01464_B">
    <property type="entry name" value="SecF_B"/>
    <property type="match status" value="1"/>
</dbReference>
<dbReference type="GO" id="GO:0015450">
    <property type="term" value="F:protein-transporting ATPase activity"/>
    <property type="evidence" value="ECO:0007669"/>
    <property type="project" value="InterPro"/>
</dbReference>
<keyword evidence="2 9" id="KW-0813">Transport</keyword>
<keyword evidence="6 9" id="KW-1133">Transmembrane helix</keyword>
<dbReference type="PANTHER" id="PTHR30081">
    <property type="entry name" value="PROTEIN-EXPORT MEMBRANE PROTEIN SEC"/>
    <property type="match status" value="1"/>
</dbReference>
<comment type="similarity">
    <text evidence="9">Belongs to the SecD/SecF family. SecF subfamily.</text>
</comment>
<feature type="transmembrane region" description="Helical" evidence="9">
    <location>
        <begin position="105"/>
        <end position="125"/>
    </location>
</feature>
<feature type="domain" description="Protein export membrane protein SecD/SecF C-terminal" evidence="11">
    <location>
        <begin position="201"/>
        <end position="388"/>
    </location>
</feature>
<organism evidence="12 13">
    <name type="scientific">Egibacter rhizosphaerae</name>
    <dbReference type="NCBI Taxonomy" id="1670831"/>
    <lineage>
        <taxon>Bacteria</taxon>
        <taxon>Bacillati</taxon>
        <taxon>Actinomycetota</taxon>
        <taxon>Nitriliruptoria</taxon>
        <taxon>Egibacterales</taxon>
        <taxon>Egibacteraceae</taxon>
        <taxon>Egibacter</taxon>
    </lineage>
</organism>
<name>A0A411YJW1_9ACTN</name>
<evidence type="ECO:0000313" key="12">
    <source>
        <dbReference type="EMBL" id="QBI21470.1"/>
    </source>
</evidence>
<feature type="compositionally biased region" description="Low complexity" evidence="10">
    <location>
        <begin position="402"/>
        <end position="413"/>
    </location>
</feature>
<dbReference type="OrthoDB" id="9774769at2"/>
<dbReference type="NCBIfam" id="TIGR00966">
    <property type="entry name" value="transloc_SecF"/>
    <property type="match status" value="1"/>
</dbReference>
<feature type="region of interest" description="Disordered" evidence="10">
    <location>
        <begin position="391"/>
        <end position="413"/>
    </location>
</feature>
<evidence type="ECO:0000256" key="7">
    <source>
        <dbReference type="ARBA" id="ARBA00023010"/>
    </source>
</evidence>
<proteinExistence type="inferred from homology"/>
<evidence type="ECO:0000256" key="10">
    <source>
        <dbReference type="SAM" id="MobiDB-lite"/>
    </source>
</evidence>
<keyword evidence="13" id="KW-1185">Reference proteome</keyword>
<dbReference type="KEGG" id="erz:ER308_19120"/>